<comment type="caution">
    <text evidence="3">The sequence shown here is derived from an EMBL/GenBank/DDBJ whole genome shotgun (WGS) entry which is preliminary data.</text>
</comment>
<protein>
    <recommendedName>
        <fullName evidence="2">Retrovirus-related Pol polyprotein from transposon TNT 1-94-like beta-barrel domain-containing protein</fullName>
    </recommendedName>
</protein>
<evidence type="ECO:0000313" key="4">
    <source>
        <dbReference type="Proteomes" id="UP001172457"/>
    </source>
</evidence>
<dbReference type="AlphaFoldDB" id="A0AA38SHM9"/>
<dbReference type="InterPro" id="IPR054722">
    <property type="entry name" value="PolX-like_BBD"/>
</dbReference>
<keyword evidence="4" id="KW-1185">Reference proteome</keyword>
<accession>A0AA38SHM9</accession>
<feature type="region of interest" description="Disordered" evidence="1">
    <location>
        <begin position="1"/>
        <end position="42"/>
    </location>
</feature>
<gene>
    <name evidence="3" type="ORF">OSB04_031761</name>
</gene>
<name>A0AA38SHM9_9ASTR</name>
<dbReference type="EMBL" id="JARYMX010000008">
    <property type="protein sequence ID" value="KAJ9539028.1"/>
    <property type="molecule type" value="Genomic_DNA"/>
</dbReference>
<evidence type="ECO:0000256" key="1">
    <source>
        <dbReference type="SAM" id="MobiDB-lite"/>
    </source>
</evidence>
<organism evidence="3 4">
    <name type="scientific">Centaurea solstitialis</name>
    <name type="common">yellow star-thistle</name>
    <dbReference type="NCBI Taxonomy" id="347529"/>
    <lineage>
        <taxon>Eukaryota</taxon>
        <taxon>Viridiplantae</taxon>
        <taxon>Streptophyta</taxon>
        <taxon>Embryophyta</taxon>
        <taxon>Tracheophyta</taxon>
        <taxon>Spermatophyta</taxon>
        <taxon>Magnoliopsida</taxon>
        <taxon>eudicotyledons</taxon>
        <taxon>Gunneridae</taxon>
        <taxon>Pentapetalae</taxon>
        <taxon>asterids</taxon>
        <taxon>campanulids</taxon>
        <taxon>Asterales</taxon>
        <taxon>Asteraceae</taxon>
        <taxon>Carduoideae</taxon>
        <taxon>Cardueae</taxon>
        <taxon>Centaureinae</taxon>
        <taxon>Centaurea</taxon>
    </lineage>
</organism>
<evidence type="ECO:0000259" key="2">
    <source>
        <dbReference type="Pfam" id="PF22936"/>
    </source>
</evidence>
<proteinExistence type="predicted"/>
<evidence type="ECO:0000313" key="3">
    <source>
        <dbReference type="EMBL" id="KAJ9539028.1"/>
    </source>
</evidence>
<feature type="compositionally biased region" description="Basic residues" evidence="1">
    <location>
        <begin position="1"/>
        <end position="10"/>
    </location>
</feature>
<reference evidence="3" key="1">
    <citation type="submission" date="2023-03" db="EMBL/GenBank/DDBJ databases">
        <title>Chromosome-scale reference genome and RAD-based genetic map of yellow starthistle (Centaurea solstitialis) reveal putative structural variation and QTLs associated with invader traits.</title>
        <authorList>
            <person name="Reatini B."/>
            <person name="Cang F.A."/>
            <person name="Jiang Q."/>
            <person name="Mckibben M.T.W."/>
            <person name="Barker M.S."/>
            <person name="Rieseberg L.H."/>
            <person name="Dlugosch K.M."/>
        </authorList>
    </citation>
    <scope>NUCLEOTIDE SEQUENCE</scope>
    <source>
        <strain evidence="3">CAN-66</strain>
        <tissue evidence="3">Leaf</tissue>
    </source>
</reference>
<sequence>MHTLSHHLHHSSCLVTHPKPKSSGMQNGKLGNSKSKKSKPKPRNALAYFKQANQKGSNFKWRKPRVSTWVVDSGCSRHMTGTLELLSSYIQQEDSSVAFRGNQKGKIKGYGIIVKGEVNMNQVSYVDRLQHNLIRVSQLCDNGMDVMFKIKYCIMYKADSLIEGMRANRRGDLYLICFEALKAK</sequence>
<dbReference type="Pfam" id="PF22936">
    <property type="entry name" value="Pol_BBD"/>
    <property type="match status" value="1"/>
</dbReference>
<feature type="compositionally biased region" description="Polar residues" evidence="1">
    <location>
        <begin position="23"/>
        <end position="32"/>
    </location>
</feature>
<feature type="domain" description="Retrovirus-related Pol polyprotein from transposon TNT 1-94-like beta-barrel" evidence="2">
    <location>
        <begin position="69"/>
        <end position="143"/>
    </location>
</feature>
<dbReference type="Proteomes" id="UP001172457">
    <property type="component" value="Chromosome 8"/>
</dbReference>